<dbReference type="NCBIfam" id="NF047581">
    <property type="entry name" value="gp105_phage_fam"/>
    <property type="match status" value="1"/>
</dbReference>
<accession>A0A060HCM9</accession>
<dbReference type="EMBL" id="CP006696">
    <property type="protein sequence ID" value="AIC10238.1"/>
    <property type="molecule type" value="Genomic_DNA"/>
</dbReference>
<dbReference type="Pfam" id="PF11681">
    <property type="entry name" value="Phage_Tube_PhiTE"/>
    <property type="match status" value="1"/>
</dbReference>
<name>A0A060HCM9_XYLFS</name>
<dbReference type="KEGG" id="xfs:D934_08590"/>
<organism evidence="3 4">
    <name type="scientific">Xylella fastidiosa subsp. sandyi Ann-1</name>
    <dbReference type="NCBI Taxonomy" id="155920"/>
    <lineage>
        <taxon>Bacteria</taxon>
        <taxon>Pseudomonadati</taxon>
        <taxon>Pseudomonadota</taxon>
        <taxon>Gammaproteobacteria</taxon>
        <taxon>Lysobacterales</taxon>
        <taxon>Lysobacteraceae</taxon>
        <taxon>Xylella</taxon>
    </lineage>
</organism>
<evidence type="ECO:0000313" key="2">
    <source>
        <dbReference type="EMBL" id="AIC10238.1"/>
    </source>
</evidence>
<evidence type="ECO:0000313" key="3">
    <source>
        <dbReference type="EMBL" id="AIC10697.1"/>
    </source>
</evidence>
<dbReference type="AlphaFoldDB" id="A0A060HCM9"/>
<evidence type="ECO:0008006" key="5">
    <source>
        <dbReference type="Google" id="ProtNLM"/>
    </source>
</evidence>
<dbReference type="EMBL" id="CP006696">
    <property type="protein sequence ID" value="AIC10697.1"/>
    <property type="molecule type" value="Genomic_DNA"/>
</dbReference>
<dbReference type="GeneID" id="93904985"/>
<dbReference type="EMBL" id="CP006696">
    <property type="protein sequence ID" value="AIC10010.1"/>
    <property type="molecule type" value="Genomic_DNA"/>
</dbReference>
<sequence>MSVFDPKQVSVLLNGTQIKDWADGTDVIDAKHNADAGAYTIGASGTGVFVANADRSGTLTLKIKQHSADNAFLSRRLAQQRGAIQSFTPFTLDIRDLLNQDVVTATQGYFTTPPGFTRGAGHNPETWTLVFEVMDITLEKGFGNA</sequence>
<gene>
    <name evidence="1" type="ORF">D934_06700</name>
    <name evidence="2" type="ORF">D934_08590</name>
    <name evidence="3" type="ORF">D934_12395</name>
</gene>
<protein>
    <recommendedName>
        <fullName evidence="5">DUF3277 family protein</fullName>
    </recommendedName>
</protein>
<dbReference type="RefSeq" id="WP_004087249.1">
    <property type="nucleotide sequence ID" value="NZ_CP006696.1"/>
</dbReference>
<evidence type="ECO:0000313" key="4">
    <source>
        <dbReference type="Proteomes" id="UP000027215"/>
    </source>
</evidence>
<dbReference type="PATRIC" id="fig|155920.8.peg.1560"/>
<dbReference type="HOGENOM" id="CLU_1792873_0_0_6"/>
<reference evidence="3 4" key="1">
    <citation type="submission" date="2013-08" db="EMBL/GenBank/DDBJ databases">
        <authorList>
            <person name="Stouthamer R."/>
            <person name="Nunney L."/>
        </authorList>
    </citation>
    <scope>NUCLEOTIDE SEQUENCE [LARGE SCALE GENOMIC DNA]</scope>
    <source>
        <strain evidence="3">Ann-1</strain>
        <strain evidence="4">ann-1</strain>
    </source>
</reference>
<dbReference type="InterPro" id="IPR021695">
    <property type="entry name" value="Phage_KPP10_Orf10"/>
</dbReference>
<dbReference type="KEGG" id="xfs:D934_12395"/>
<proteinExistence type="predicted"/>
<dbReference type="Proteomes" id="UP000027215">
    <property type="component" value="Chromosome"/>
</dbReference>
<dbReference type="KEGG" id="xfs:D934_06700"/>
<evidence type="ECO:0000313" key="1">
    <source>
        <dbReference type="EMBL" id="AIC10010.1"/>
    </source>
</evidence>